<dbReference type="VEuPathDB" id="FungiDB:MPH_12686"/>
<comment type="caution">
    <text evidence="1">The sequence shown here is derived from an EMBL/GenBank/DDBJ whole genome shotgun (WGS) entry which is preliminary data.</text>
</comment>
<proteinExistence type="predicted"/>
<dbReference type="EMBL" id="AHHD01000525">
    <property type="protein sequence ID" value="EKG10236.1"/>
    <property type="molecule type" value="Genomic_DNA"/>
</dbReference>
<protein>
    <submittedName>
        <fullName evidence="1">Signal recognition particle receptor beta subunit</fullName>
    </submittedName>
</protein>
<keyword evidence="1" id="KW-0675">Receptor</keyword>
<dbReference type="HOGENOM" id="CLU_1740899_0_0_1"/>
<dbReference type="InParanoid" id="K2QK64"/>
<organism evidence="1 2">
    <name type="scientific">Macrophomina phaseolina (strain MS6)</name>
    <name type="common">Charcoal rot fungus</name>
    <dbReference type="NCBI Taxonomy" id="1126212"/>
    <lineage>
        <taxon>Eukaryota</taxon>
        <taxon>Fungi</taxon>
        <taxon>Dikarya</taxon>
        <taxon>Ascomycota</taxon>
        <taxon>Pezizomycotina</taxon>
        <taxon>Dothideomycetes</taxon>
        <taxon>Dothideomycetes incertae sedis</taxon>
        <taxon>Botryosphaeriales</taxon>
        <taxon>Botryosphaeriaceae</taxon>
        <taxon>Macrophomina</taxon>
    </lineage>
</organism>
<sequence>MREHIVPANRGLNRGLHIIQRHGTLALSISWRKISSRSQKARFLIGSNPCCCKCKSWACRYEGKCAQSTSDKVGDLNPTPRRFSKVKGTQRVGKVLLENGLLPLLVSIHSGVILPRYQLFSELSMPRPIGTTALCIIPTLWQNGKVRLNC</sequence>
<dbReference type="AlphaFoldDB" id="K2QK64"/>
<reference evidence="1 2" key="1">
    <citation type="journal article" date="2012" name="BMC Genomics">
        <title>Tools to kill: Genome of one of the most destructive plant pathogenic fungi Macrophomina phaseolina.</title>
        <authorList>
            <person name="Islam M.S."/>
            <person name="Haque M.S."/>
            <person name="Islam M.M."/>
            <person name="Emdad E.M."/>
            <person name="Halim A."/>
            <person name="Hossen Q.M.M."/>
            <person name="Hossain M.Z."/>
            <person name="Ahmed B."/>
            <person name="Rahim S."/>
            <person name="Rahman M.S."/>
            <person name="Alam M.M."/>
            <person name="Hou S."/>
            <person name="Wan X."/>
            <person name="Saito J.A."/>
            <person name="Alam M."/>
        </authorList>
    </citation>
    <scope>NUCLEOTIDE SEQUENCE [LARGE SCALE GENOMIC DNA]</scope>
    <source>
        <strain evidence="1 2">MS6</strain>
    </source>
</reference>
<dbReference type="Proteomes" id="UP000007129">
    <property type="component" value="Unassembled WGS sequence"/>
</dbReference>
<name>K2QK64_MACPH</name>
<accession>K2QK64</accession>
<evidence type="ECO:0000313" key="1">
    <source>
        <dbReference type="EMBL" id="EKG10236.1"/>
    </source>
</evidence>
<gene>
    <name evidence="1" type="ORF">MPH_12686</name>
</gene>
<evidence type="ECO:0000313" key="2">
    <source>
        <dbReference type="Proteomes" id="UP000007129"/>
    </source>
</evidence>